<protein>
    <submittedName>
        <fullName evidence="2">Uncharacterized protein</fullName>
    </submittedName>
</protein>
<proteinExistence type="predicted"/>
<feature type="transmembrane region" description="Helical" evidence="1">
    <location>
        <begin position="91"/>
        <end position="113"/>
    </location>
</feature>
<keyword evidence="1" id="KW-0472">Membrane</keyword>
<keyword evidence="3" id="KW-1185">Reference proteome</keyword>
<sequence length="168" mass="18281">MNLPAYLKIVRASAWYDLLLTAPFATPWSFALVHAQLSALNQALGGGALPAFSPFHIFFAGLMGSVVLTWSVLRLRRTEAVLGRYDGVTRFLFASWMGWTLAMTGAPILWLFVLPEFAWGVVQWLPVAAAAAQDGSSTARAPFTSAAPMRSSLGGWIRQACQCRLTSM</sequence>
<reference evidence="3" key="1">
    <citation type="journal article" date="2019" name="Int. J. Syst. Evol. Microbiol.">
        <title>The Global Catalogue of Microorganisms (GCM) 10K type strain sequencing project: providing services to taxonomists for standard genome sequencing and annotation.</title>
        <authorList>
            <consortium name="The Broad Institute Genomics Platform"/>
            <consortium name="The Broad Institute Genome Sequencing Center for Infectious Disease"/>
            <person name="Wu L."/>
            <person name="Ma J."/>
        </authorList>
    </citation>
    <scope>NUCLEOTIDE SEQUENCE [LARGE SCALE GENOMIC DNA]</scope>
    <source>
        <strain evidence="3">CGMCC 4.5798</strain>
    </source>
</reference>
<name>A0ABW0S6I3_9BURK</name>
<dbReference type="EMBL" id="JBHSMZ010000026">
    <property type="protein sequence ID" value="MFC5552066.1"/>
    <property type="molecule type" value="Genomic_DNA"/>
</dbReference>
<keyword evidence="1" id="KW-0812">Transmembrane</keyword>
<evidence type="ECO:0000313" key="3">
    <source>
        <dbReference type="Proteomes" id="UP001596086"/>
    </source>
</evidence>
<dbReference type="RefSeq" id="WP_379777170.1">
    <property type="nucleotide sequence ID" value="NZ_JBHSMZ010000026.1"/>
</dbReference>
<organism evidence="2 3">
    <name type="scientific">Massilia aerilata</name>
    <dbReference type="NCBI Taxonomy" id="453817"/>
    <lineage>
        <taxon>Bacteria</taxon>
        <taxon>Pseudomonadati</taxon>
        <taxon>Pseudomonadota</taxon>
        <taxon>Betaproteobacteria</taxon>
        <taxon>Burkholderiales</taxon>
        <taxon>Oxalobacteraceae</taxon>
        <taxon>Telluria group</taxon>
        <taxon>Massilia</taxon>
    </lineage>
</organism>
<comment type="caution">
    <text evidence="2">The sequence shown here is derived from an EMBL/GenBank/DDBJ whole genome shotgun (WGS) entry which is preliminary data.</text>
</comment>
<dbReference type="Proteomes" id="UP001596086">
    <property type="component" value="Unassembled WGS sequence"/>
</dbReference>
<evidence type="ECO:0000256" key="1">
    <source>
        <dbReference type="SAM" id="Phobius"/>
    </source>
</evidence>
<gene>
    <name evidence="2" type="ORF">ACFPO9_26415</name>
</gene>
<evidence type="ECO:0000313" key="2">
    <source>
        <dbReference type="EMBL" id="MFC5552066.1"/>
    </source>
</evidence>
<accession>A0ABW0S6I3</accession>
<feature type="transmembrane region" description="Helical" evidence="1">
    <location>
        <begin position="51"/>
        <end position="70"/>
    </location>
</feature>
<keyword evidence="1" id="KW-1133">Transmembrane helix</keyword>